<accession>A0A2M6XEA9</accession>
<dbReference type="AlphaFoldDB" id="A0A2M6XEA9"/>
<feature type="transmembrane region" description="Helical" evidence="1">
    <location>
        <begin position="7"/>
        <end position="28"/>
    </location>
</feature>
<name>A0A2M6XEA9_9BACT</name>
<keyword evidence="1" id="KW-0812">Transmembrane</keyword>
<feature type="domain" description="LytR/CpsA/Psr regulator C-terminal" evidence="2">
    <location>
        <begin position="213"/>
        <end position="298"/>
    </location>
</feature>
<evidence type="ECO:0000259" key="2">
    <source>
        <dbReference type="Pfam" id="PF13399"/>
    </source>
</evidence>
<gene>
    <name evidence="3" type="ORF">COT44_00040</name>
</gene>
<keyword evidence="1" id="KW-0472">Membrane</keyword>
<evidence type="ECO:0000313" key="3">
    <source>
        <dbReference type="EMBL" id="PIU04021.1"/>
    </source>
</evidence>
<reference evidence="4" key="1">
    <citation type="submission" date="2017-09" db="EMBL/GenBank/DDBJ databases">
        <title>Depth-based differentiation of microbial function through sediment-hosted aquifers and enrichment of novel symbionts in the deep terrestrial subsurface.</title>
        <authorList>
            <person name="Probst A.J."/>
            <person name="Ladd B."/>
            <person name="Jarett J.K."/>
            <person name="Geller-Mcgrath D.E."/>
            <person name="Sieber C.M.K."/>
            <person name="Emerson J.B."/>
            <person name="Anantharaman K."/>
            <person name="Thomas B.C."/>
            <person name="Malmstrom R."/>
            <person name="Stieglmeier M."/>
            <person name="Klingl A."/>
            <person name="Woyke T."/>
            <person name="Ryan C.M."/>
            <person name="Banfield J.F."/>
        </authorList>
    </citation>
    <scope>NUCLEOTIDE SEQUENCE [LARGE SCALE GENOMIC DNA]</scope>
</reference>
<evidence type="ECO:0000313" key="4">
    <source>
        <dbReference type="Proteomes" id="UP000228996"/>
    </source>
</evidence>
<protein>
    <recommendedName>
        <fullName evidence="2">LytR/CpsA/Psr regulator C-terminal domain-containing protein</fullName>
    </recommendedName>
</protein>
<dbReference type="InterPro" id="IPR027381">
    <property type="entry name" value="LytR/CpsA/Psr_C"/>
</dbReference>
<dbReference type="Proteomes" id="UP000228996">
    <property type="component" value="Unassembled WGS sequence"/>
</dbReference>
<proteinExistence type="predicted"/>
<dbReference type="Pfam" id="PF13399">
    <property type="entry name" value="LytR_C"/>
    <property type="match status" value="1"/>
</dbReference>
<dbReference type="EMBL" id="PEYO01000001">
    <property type="protein sequence ID" value="PIU04021.1"/>
    <property type="molecule type" value="Genomic_DNA"/>
</dbReference>
<organism evidence="3 4">
    <name type="scientific">Candidatus Shapirobacteria bacterium CG08_land_8_20_14_0_20_39_18</name>
    <dbReference type="NCBI Taxonomy" id="1974883"/>
    <lineage>
        <taxon>Bacteria</taxon>
        <taxon>Candidatus Shapironibacteriota</taxon>
    </lineage>
</organism>
<keyword evidence="1" id="KW-1133">Transmembrane helix</keyword>
<comment type="caution">
    <text evidence="3">The sequence shown here is derived from an EMBL/GenBank/DDBJ whole genome shotgun (WGS) entry which is preliminary data.</text>
</comment>
<evidence type="ECO:0000256" key="1">
    <source>
        <dbReference type="SAM" id="Phobius"/>
    </source>
</evidence>
<sequence length="305" mass="34731">MKKNYRFLFWIIIALILVPLGLKIFYSFSRSVWDGKQRINFVIENSRINLVSYSPTNQELTLITLPDELLLNVPRGYGEFTARALPKLVSQEKRPELLKETIQENFAVPVDGWINVSNFGKENNPRNRVTDAFIAALKLNGLTNLSDWDLIRFWWAARAVRSSNIQSIDLSDYRCLVEGKLPDGTPIFKLNQEMLDSVIQKYFPDDSLRASNLTVQILNGTDHSGLGQSASRILTNMGIKIIDVGNMGNGIEKCEVRGGEELKNSYIVKKISGIFNCDWLELTEKGRSDIIVVIGENYWRKLNIK</sequence>